<keyword evidence="7" id="KW-1185">Reference proteome</keyword>
<accession>A0ABQ5UKQ5</accession>
<dbReference type="InterPro" id="IPR017896">
    <property type="entry name" value="4Fe4S_Fe-S-bd"/>
</dbReference>
<keyword evidence="4" id="KW-0560">Oxidoreductase</keyword>
<dbReference type="Gene3D" id="3.50.50.60">
    <property type="entry name" value="FAD/NAD(P)-binding domain"/>
    <property type="match status" value="2"/>
</dbReference>
<comment type="similarity">
    <text evidence="1">Belongs to the GMC oxidoreductase family.</text>
</comment>
<evidence type="ECO:0000313" key="6">
    <source>
        <dbReference type="EMBL" id="GLQ12051.1"/>
    </source>
</evidence>
<evidence type="ECO:0000256" key="2">
    <source>
        <dbReference type="ARBA" id="ARBA00022630"/>
    </source>
</evidence>
<reference evidence="6" key="1">
    <citation type="journal article" date="2014" name="Int. J. Syst. Evol. Microbiol.">
        <title>Complete genome of a new Firmicutes species belonging to the dominant human colonic microbiota ('Ruminococcus bicirculans') reveals two chromosomes and a selective capacity to utilize plant glucans.</title>
        <authorList>
            <consortium name="NISC Comparative Sequencing Program"/>
            <person name="Wegmann U."/>
            <person name="Louis P."/>
            <person name="Goesmann A."/>
            <person name="Henrissat B."/>
            <person name="Duncan S.H."/>
            <person name="Flint H.J."/>
        </authorList>
    </citation>
    <scope>NUCLEOTIDE SEQUENCE</scope>
    <source>
        <strain evidence="6">NBRC 103855</strain>
    </source>
</reference>
<dbReference type="InterPro" id="IPR036188">
    <property type="entry name" value="FAD/NAD-bd_sf"/>
</dbReference>
<dbReference type="Pfam" id="PF00732">
    <property type="entry name" value="GMC_oxred_N"/>
    <property type="match status" value="1"/>
</dbReference>
<name>A0ABQ5UKQ5_9HYPH</name>
<proteinExistence type="inferred from homology"/>
<organism evidence="6 7">
    <name type="scientific">Devosia yakushimensis</name>
    <dbReference type="NCBI Taxonomy" id="470028"/>
    <lineage>
        <taxon>Bacteria</taxon>
        <taxon>Pseudomonadati</taxon>
        <taxon>Pseudomonadota</taxon>
        <taxon>Alphaproteobacteria</taxon>
        <taxon>Hyphomicrobiales</taxon>
        <taxon>Devosiaceae</taxon>
        <taxon>Devosia</taxon>
    </lineage>
</organism>
<dbReference type="PANTHER" id="PTHR46056">
    <property type="entry name" value="LONG-CHAIN-ALCOHOL OXIDASE"/>
    <property type="match status" value="1"/>
</dbReference>
<keyword evidence="3" id="KW-0274">FAD</keyword>
<evidence type="ECO:0000313" key="7">
    <source>
        <dbReference type="Proteomes" id="UP001161406"/>
    </source>
</evidence>
<dbReference type="SUPFAM" id="SSF51905">
    <property type="entry name" value="FAD/NAD(P)-binding domain"/>
    <property type="match status" value="1"/>
</dbReference>
<comment type="caution">
    <text evidence="6">The sequence shown here is derived from an EMBL/GenBank/DDBJ whole genome shotgun (WGS) entry which is preliminary data.</text>
</comment>
<gene>
    <name evidence="6" type="ORF">GCM10007913_39830</name>
</gene>
<evidence type="ECO:0000259" key="5">
    <source>
        <dbReference type="PROSITE" id="PS51379"/>
    </source>
</evidence>
<dbReference type="PROSITE" id="PS51379">
    <property type="entry name" value="4FE4S_FER_2"/>
    <property type="match status" value="1"/>
</dbReference>
<dbReference type="InterPro" id="IPR000172">
    <property type="entry name" value="GMC_OxRdtase_N"/>
</dbReference>
<dbReference type="Proteomes" id="UP001161406">
    <property type="component" value="Unassembled WGS sequence"/>
</dbReference>
<reference evidence="6" key="2">
    <citation type="submission" date="2023-01" db="EMBL/GenBank/DDBJ databases">
        <title>Draft genome sequence of Devosia yakushimensis strain NBRC 103855.</title>
        <authorList>
            <person name="Sun Q."/>
            <person name="Mori K."/>
        </authorList>
    </citation>
    <scope>NUCLEOTIDE SEQUENCE</scope>
    <source>
        <strain evidence="6">NBRC 103855</strain>
    </source>
</reference>
<protein>
    <submittedName>
        <fullName evidence="6">Gluconate dehydrogenase</fullName>
    </submittedName>
</protein>
<dbReference type="SUPFAM" id="SSF54373">
    <property type="entry name" value="FAD-linked reductases, C-terminal domain"/>
    <property type="match status" value="1"/>
</dbReference>
<feature type="domain" description="4Fe-4S ferredoxin-type" evidence="5">
    <location>
        <begin position="108"/>
        <end position="138"/>
    </location>
</feature>
<sequence length="462" mass="49862">MGSGTLVYGGQAWRFHPDDFRMASRYGIPEASSLTDWPIGYAELEPWYTRAEQMLGVAGPEGSLPHEPERSEDLPMPPMPQYETAHVLQQAAMALGISTTQPPLLLNSVPHHGRGACIECGSCVGFPCPTDAKNGTQNTMIRRAIASGRLIVAAETVADRIETDLEGRVTGVALIWEGAAGRHSVKVTANDVVLSAGAIESARLLLLSANEKEPDGLGNNAGLVGRNLQGHTYPTAFGLFDDEVYARKGPGVTIATTDFAHGTPGIVGGAMLADDFVMLPIIFWDAALPEGMPRWGQAPHDFMRANFRRLIQVKGPVHEIPNPDCRVELHPSVTDKWGRPVARLSGVVHPETIRTAAAMLERAKEWLAAAGAKAVWGDPPKPRLSAYQHQAGTCRMGTAPTNSVTDINGRVWGHENLFVADASLHPTNGAFNPVLTIMALAFRCADHLLHRLEDRPDLERSS</sequence>
<keyword evidence="2" id="KW-0285">Flavoprotein</keyword>
<dbReference type="PANTHER" id="PTHR46056:SF12">
    <property type="entry name" value="LONG-CHAIN-ALCOHOL OXIDASE"/>
    <property type="match status" value="1"/>
</dbReference>
<evidence type="ECO:0000256" key="1">
    <source>
        <dbReference type="ARBA" id="ARBA00010790"/>
    </source>
</evidence>
<dbReference type="EMBL" id="BSNG01000003">
    <property type="protein sequence ID" value="GLQ12051.1"/>
    <property type="molecule type" value="Genomic_DNA"/>
</dbReference>
<dbReference type="Pfam" id="PF05199">
    <property type="entry name" value="GMC_oxred_C"/>
    <property type="match status" value="1"/>
</dbReference>
<evidence type="ECO:0000256" key="4">
    <source>
        <dbReference type="ARBA" id="ARBA00023002"/>
    </source>
</evidence>
<dbReference type="InterPro" id="IPR007867">
    <property type="entry name" value="GMC_OxRtase_C"/>
</dbReference>
<evidence type="ECO:0000256" key="3">
    <source>
        <dbReference type="ARBA" id="ARBA00022827"/>
    </source>
</evidence>